<dbReference type="AlphaFoldDB" id="A0A1I7W6D5"/>
<dbReference type="WBParaSite" id="Hba_00163">
    <property type="protein sequence ID" value="Hba_00163"/>
    <property type="gene ID" value="Hba_00163"/>
</dbReference>
<evidence type="ECO:0000313" key="2">
    <source>
        <dbReference type="WBParaSite" id="Hba_00163"/>
    </source>
</evidence>
<name>A0A1I7W6D5_HETBA</name>
<dbReference type="Proteomes" id="UP000095283">
    <property type="component" value="Unplaced"/>
</dbReference>
<evidence type="ECO:0000313" key="1">
    <source>
        <dbReference type="Proteomes" id="UP000095283"/>
    </source>
</evidence>
<keyword evidence="1" id="KW-1185">Reference proteome</keyword>
<protein>
    <submittedName>
        <fullName evidence="2">Uncharacterized protein</fullName>
    </submittedName>
</protein>
<reference evidence="2" key="1">
    <citation type="submission" date="2016-11" db="UniProtKB">
        <authorList>
            <consortium name="WormBaseParasite"/>
        </authorList>
    </citation>
    <scope>IDENTIFICATION</scope>
</reference>
<proteinExistence type="predicted"/>
<organism evidence="1 2">
    <name type="scientific">Heterorhabditis bacteriophora</name>
    <name type="common">Entomopathogenic nematode worm</name>
    <dbReference type="NCBI Taxonomy" id="37862"/>
    <lineage>
        <taxon>Eukaryota</taxon>
        <taxon>Metazoa</taxon>
        <taxon>Ecdysozoa</taxon>
        <taxon>Nematoda</taxon>
        <taxon>Chromadorea</taxon>
        <taxon>Rhabditida</taxon>
        <taxon>Rhabditina</taxon>
        <taxon>Rhabditomorpha</taxon>
        <taxon>Strongyloidea</taxon>
        <taxon>Heterorhabditidae</taxon>
        <taxon>Heterorhabditis</taxon>
    </lineage>
</organism>
<sequence>MQNYCCHYRNLYYRFWIFFHDFAFGNTKSSRTMQ</sequence>
<accession>A0A1I7W6D5</accession>